<feature type="domain" description="HTH myb-type" evidence="5">
    <location>
        <begin position="484"/>
        <end position="543"/>
    </location>
</feature>
<evidence type="ECO:0000256" key="2">
    <source>
        <dbReference type="ARBA" id="ARBA00023242"/>
    </source>
</evidence>
<proteinExistence type="predicted"/>
<accession>A0AAD7PE74</accession>
<keyword evidence="2" id="KW-0539">Nucleus</keyword>
<gene>
    <name evidence="6" type="ORF">O6P43_027572</name>
</gene>
<feature type="region of interest" description="Disordered" evidence="3">
    <location>
        <begin position="584"/>
        <end position="604"/>
    </location>
</feature>
<dbReference type="SUPFAM" id="SSF46689">
    <property type="entry name" value="Homeodomain-like"/>
    <property type="match status" value="1"/>
</dbReference>
<dbReference type="KEGG" id="qsa:O6P43_027572"/>
<reference evidence="6" key="1">
    <citation type="journal article" date="2023" name="Science">
        <title>Elucidation of the pathway for biosynthesis of saponin adjuvants from the soapbark tree.</title>
        <authorList>
            <person name="Reed J."/>
            <person name="Orme A."/>
            <person name="El-Demerdash A."/>
            <person name="Owen C."/>
            <person name="Martin L.B.B."/>
            <person name="Misra R.C."/>
            <person name="Kikuchi S."/>
            <person name="Rejzek M."/>
            <person name="Martin A.C."/>
            <person name="Harkess A."/>
            <person name="Leebens-Mack J."/>
            <person name="Louveau T."/>
            <person name="Stephenson M.J."/>
            <person name="Osbourn A."/>
        </authorList>
    </citation>
    <scope>NUCLEOTIDE SEQUENCE</scope>
    <source>
        <strain evidence="6">S10</strain>
    </source>
</reference>
<dbReference type="Proteomes" id="UP001163823">
    <property type="component" value="Chromosome 11"/>
</dbReference>
<name>A0AAD7PE74_QUISA</name>
<dbReference type="Gene3D" id="1.10.246.220">
    <property type="match status" value="1"/>
</dbReference>
<dbReference type="PROSITE" id="PS50090">
    <property type="entry name" value="MYB_LIKE"/>
    <property type="match status" value="1"/>
</dbReference>
<dbReference type="InterPro" id="IPR001005">
    <property type="entry name" value="SANT/Myb"/>
</dbReference>
<dbReference type="PROSITE" id="PS51294">
    <property type="entry name" value="HTH_MYB"/>
    <property type="match status" value="1"/>
</dbReference>
<dbReference type="GO" id="GO:0005634">
    <property type="term" value="C:nucleus"/>
    <property type="evidence" value="ECO:0007669"/>
    <property type="project" value="UniProtKB-SubCell"/>
</dbReference>
<evidence type="ECO:0000256" key="3">
    <source>
        <dbReference type="SAM" id="MobiDB-lite"/>
    </source>
</evidence>
<comment type="subcellular location">
    <subcellularLocation>
        <location evidence="1">Nucleus</location>
    </subcellularLocation>
</comment>
<evidence type="ECO:0000259" key="4">
    <source>
        <dbReference type="PROSITE" id="PS50090"/>
    </source>
</evidence>
<evidence type="ECO:0000313" key="6">
    <source>
        <dbReference type="EMBL" id="KAJ7951540.1"/>
    </source>
</evidence>
<dbReference type="InterPro" id="IPR017930">
    <property type="entry name" value="Myb_dom"/>
</dbReference>
<dbReference type="PANTHER" id="PTHR47122:SF4">
    <property type="entry name" value="TRF-LIKE 3"/>
    <property type="match status" value="1"/>
</dbReference>
<protein>
    <submittedName>
        <fullName evidence="6">Telomere repeat-binding protein 6</fullName>
    </submittedName>
</protein>
<sequence length="604" mass="66263">METVVGIVGSEEGKIEGKGVDKSSSALSSTKQIANPVVYKLVRVDVDGRLVPATDDEVIEVGDFLEYDKSEMCVIADTGQSLGGISLERSYSGKLHLDCSRGAQSDDVDTDPGKLNARLEEIVPSLAPRLDDNLNNQSGTTGEYLRPSDEPTESGSSASAASASLKPDFSILHGEICLDKLSIRELHELFRVTFGRDTTVKDKQWLKRRIAMGLTNSCDVSTTSFIVKDNKLVKKDEEESCTIIDSTPITDSTVRASNANCSDLSIAKDNQIVSEKRLRNNSLEYDCGNEDLQAEKRAAKRIRKPTRRYIEELSVVDSDYSQILWSSAKNPGFRQMTSKSCVGSDRNASSEGRIVVTRLDSFGGSGIQVPYVSRVRRSRPRKNIMSLMKFHPTGMGMAAKLVNKALGVHSPQPDTESDARDKLMKSRSATRKIQQPCIPEPEKEQCPVILTTEVGQDLRLKRTDSCSYTSDDNIVTVSTAKGGMRRKHHRAWTLVEVMKLVEGVSRCGAGRWSEIKRLAFASYSHRTSVDLKDKWRNLLKASIAQTPADEGINSRKHGSAPIPEPILVRVRELAGLNAHVPPNASSGKLTVGARGMQETSSGYL</sequence>
<feature type="domain" description="Myb-like" evidence="4">
    <location>
        <begin position="492"/>
        <end position="539"/>
    </location>
</feature>
<evidence type="ECO:0000313" key="7">
    <source>
        <dbReference type="Proteomes" id="UP001163823"/>
    </source>
</evidence>
<evidence type="ECO:0000259" key="5">
    <source>
        <dbReference type="PROSITE" id="PS51294"/>
    </source>
</evidence>
<dbReference type="SMART" id="SM00717">
    <property type="entry name" value="SANT"/>
    <property type="match status" value="1"/>
</dbReference>
<dbReference type="Pfam" id="PF00249">
    <property type="entry name" value="Myb_DNA-binding"/>
    <property type="match status" value="1"/>
</dbReference>
<organism evidence="6 7">
    <name type="scientific">Quillaja saponaria</name>
    <name type="common">Soap bark tree</name>
    <dbReference type="NCBI Taxonomy" id="32244"/>
    <lineage>
        <taxon>Eukaryota</taxon>
        <taxon>Viridiplantae</taxon>
        <taxon>Streptophyta</taxon>
        <taxon>Embryophyta</taxon>
        <taxon>Tracheophyta</taxon>
        <taxon>Spermatophyta</taxon>
        <taxon>Magnoliopsida</taxon>
        <taxon>eudicotyledons</taxon>
        <taxon>Gunneridae</taxon>
        <taxon>Pentapetalae</taxon>
        <taxon>rosids</taxon>
        <taxon>fabids</taxon>
        <taxon>Fabales</taxon>
        <taxon>Quillajaceae</taxon>
        <taxon>Quillaja</taxon>
    </lineage>
</organism>
<dbReference type="CDD" id="cd11660">
    <property type="entry name" value="SANT_TRF"/>
    <property type="match status" value="1"/>
</dbReference>
<evidence type="ECO:0000256" key="1">
    <source>
        <dbReference type="ARBA" id="ARBA00004123"/>
    </source>
</evidence>
<dbReference type="PANTHER" id="PTHR47122">
    <property type="entry name" value="MYB-LIKE DNA-BINDING DOMAIN CONTAINING PROTEIN, EXPRESSED"/>
    <property type="match status" value="1"/>
</dbReference>
<keyword evidence="7" id="KW-1185">Reference proteome</keyword>
<feature type="region of interest" description="Disordered" evidence="3">
    <location>
        <begin position="129"/>
        <end position="160"/>
    </location>
</feature>
<dbReference type="AlphaFoldDB" id="A0AAD7PE74"/>
<dbReference type="EMBL" id="JARAOO010000011">
    <property type="protein sequence ID" value="KAJ7951540.1"/>
    <property type="molecule type" value="Genomic_DNA"/>
</dbReference>
<dbReference type="InterPro" id="IPR009057">
    <property type="entry name" value="Homeodomain-like_sf"/>
</dbReference>
<comment type="caution">
    <text evidence="6">The sequence shown here is derived from an EMBL/GenBank/DDBJ whole genome shotgun (WGS) entry which is preliminary data.</text>
</comment>